<dbReference type="EMBL" id="GU474939">
    <property type="protein sequence ID" value="ADI20212.1"/>
    <property type="molecule type" value="Genomic_DNA"/>
</dbReference>
<dbReference type="AlphaFoldDB" id="E0Y0M1"/>
<name>E0Y0M1_9SPHI</name>
<accession>E0Y0M1</accession>
<protein>
    <submittedName>
        <fullName evidence="1">Uncharacterized protein</fullName>
    </submittedName>
</protein>
<organism evidence="1">
    <name type="scientific">uncultured Sphingobacterium sp. EB080_L08E11</name>
    <dbReference type="NCBI Taxonomy" id="710992"/>
    <lineage>
        <taxon>Bacteria</taxon>
        <taxon>Pseudomonadati</taxon>
        <taxon>Bacteroidota</taxon>
        <taxon>Sphingobacteriia</taxon>
        <taxon>Sphingobacteriales</taxon>
        <taxon>Sphingobacteriaceae</taxon>
        <taxon>Sphingobacterium</taxon>
        <taxon>environmental samples</taxon>
    </lineage>
</organism>
<evidence type="ECO:0000313" key="1">
    <source>
        <dbReference type="EMBL" id="ADI20212.1"/>
    </source>
</evidence>
<proteinExistence type="predicted"/>
<sequence>MGQRYNAVLNNLGIPMRMEFSYEAVVTDGCDVHLQNHFNLKPDTYENYCCRCRKRRCYSSR</sequence>
<reference evidence="1" key="1">
    <citation type="journal article" date="2011" name="Environ. Microbiol.">
        <title>Time-series analyses of Monterey Bay coastal microbial picoplankton using a 'genome proxy' microarray.</title>
        <authorList>
            <person name="Rich V.I."/>
            <person name="Pham V.D."/>
            <person name="Eppley J."/>
            <person name="Shi Y."/>
            <person name="DeLong E.F."/>
        </authorList>
    </citation>
    <scope>NUCLEOTIDE SEQUENCE</scope>
</reference>